<comment type="caution">
    <text evidence="1">The sequence shown here is derived from an EMBL/GenBank/DDBJ whole genome shotgun (WGS) entry which is preliminary data.</text>
</comment>
<dbReference type="AlphaFoldDB" id="A0A375EBY6"/>
<evidence type="ECO:0000313" key="1">
    <source>
        <dbReference type="EMBL" id="SOZ72865.1"/>
    </source>
</evidence>
<proteinExistence type="predicted"/>
<sequence>MMPNPLKFKGKQSLMSYIRLGRNRARSPYNKSTLFASTHGRHAKRFFSNAPYLRKLTWPSIKTTSRQWLL</sequence>
<protein>
    <submittedName>
        <fullName evidence="1">Uncharacterized protein</fullName>
    </submittedName>
</protein>
<name>A0A375EBY6_9BURK</name>
<organism evidence="1">
    <name type="scientific">Cupriavidus taiwanensis</name>
    <dbReference type="NCBI Taxonomy" id="164546"/>
    <lineage>
        <taxon>Bacteria</taxon>
        <taxon>Pseudomonadati</taxon>
        <taxon>Pseudomonadota</taxon>
        <taxon>Betaproteobacteria</taxon>
        <taxon>Burkholderiales</taxon>
        <taxon>Burkholderiaceae</taxon>
        <taxon>Cupriavidus</taxon>
    </lineage>
</organism>
<dbReference type="EMBL" id="OFTH01000047">
    <property type="protein sequence ID" value="SOZ72865.1"/>
    <property type="molecule type" value="Genomic_DNA"/>
</dbReference>
<reference evidence="1" key="1">
    <citation type="submission" date="2018-01" db="EMBL/GenBank/DDBJ databases">
        <authorList>
            <person name="Clerissi C."/>
        </authorList>
    </citation>
    <scope>NUCLEOTIDE SEQUENCE</scope>
    <source>
        <strain evidence="1">Cupriavidus taiwanensis STM 8556</strain>
    </source>
</reference>
<gene>
    <name evidence="1" type="ORF">CBM2613_B50013</name>
</gene>
<dbReference type="Proteomes" id="UP000256952">
    <property type="component" value="Chromosome CBM2613_b"/>
</dbReference>
<accession>A0A375EBY6</accession>